<organism evidence="7 8">
    <name type="scientific">Phycisphaera mikurensis (strain NBRC 102666 / KCTC 22515 / FYK2301M01)</name>
    <dbReference type="NCBI Taxonomy" id="1142394"/>
    <lineage>
        <taxon>Bacteria</taxon>
        <taxon>Pseudomonadati</taxon>
        <taxon>Planctomycetota</taxon>
        <taxon>Phycisphaerae</taxon>
        <taxon>Phycisphaerales</taxon>
        <taxon>Phycisphaeraceae</taxon>
        <taxon>Phycisphaera</taxon>
    </lineage>
</organism>
<accession>I0IBH0</accession>
<evidence type="ECO:0000256" key="1">
    <source>
        <dbReference type="ARBA" id="ARBA00004141"/>
    </source>
</evidence>
<sequence>MLSSSPLLAQALSAAPLADGESAVNLHHMANWFAYTPMQYQSVLHVFTLGYGVFAAALVFFILTLRKSHDRFQLSSVISCVVTISAGLILYHQSSVWENAFVFNEATGMYERIEGRLFSNGFRYMNWMIDVPNLLLSMLVLLPLAGAARSNITKWGAQFVVAGLVMVFCSWLGSFWEQGQHVAGRGTFWFWVNYLIGWVAYVWILVVVWQVINAGLEVLPERSAKLLRTIRTIFLISWTVYAFTLVQPLFWWSPVSVVTRQFLFTLADITSKAIYGVLLATIGFQLTDEFAARGENQSKLTASGEPAHAEA</sequence>
<dbReference type="KEGG" id="phm:PSMK_04490"/>
<evidence type="ECO:0000256" key="4">
    <source>
        <dbReference type="ARBA" id="ARBA00022989"/>
    </source>
</evidence>
<evidence type="ECO:0000313" key="7">
    <source>
        <dbReference type="EMBL" id="BAM02608.1"/>
    </source>
</evidence>
<dbReference type="STRING" id="1142394.PSMK_04490"/>
<proteinExistence type="inferred from homology"/>
<evidence type="ECO:0000256" key="6">
    <source>
        <dbReference type="SAM" id="Phobius"/>
    </source>
</evidence>
<keyword evidence="3 6" id="KW-0812">Transmembrane</keyword>
<feature type="transmembrane region" description="Helical" evidence="6">
    <location>
        <begin position="44"/>
        <end position="65"/>
    </location>
</feature>
<dbReference type="Gene3D" id="1.20.1070.10">
    <property type="entry name" value="Rhodopsin 7-helix transmembrane proteins"/>
    <property type="match status" value="1"/>
</dbReference>
<dbReference type="OrthoDB" id="30586at2"/>
<dbReference type="GO" id="GO:0016020">
    <property type="term" value="C:membrane"/>
    <property type="evidence" value="ECO:0007669"/>
    <property type="project" value="UniProtKB-SubCell"/>
</dbReference>
<feature type="transmembrane region" description="Helical" evidence="6">
    <location>
        <begin position="157"/>
        <end position="176"/>
    </location>
</feature>
<comment type="similarity">
    <text evidence="2">Belongs to the archaeal/bacterial/fungal opsin family.</text>
</comment>
<keyword evidence="5 6" id="KW-0472">Membrane</keyword>
<dbReference type="RefSeq" id="WP_014435828.1">
    <property type="nucleotide sequence ID" value="NC_017080.1"/>
</dbReference>
<dbReference type="Pfam" id="PF01036">
    <property type="entry name" value="Bac_rhodopsin"/>
    <property type="match status" value="1"/>
</dbReference>
<dbReference type="HOGENOM" id="CLU_054785_3_1_0"/>
<dbReference type="SMR" id="I0IBH0"/>
<feature type="transmembrane region" description="Helical" evidence="6">
    <location>
        <begin position="273"/>
        <end position="291"/>
    </location>
</feature>
<evidence type="ECO:0000313" key="8">
    <source>
        <dbReference type="Proteomes" id="UP000007881"/>
    </source>
</evidence>
<gene>
    <name evidence="7" type="ordered locus">PSMK_04490</name>
</gene>
<dbReference type="EMBL" id="AP012338">
    <property type="protein sequence ID" value="BAM02608.1"/>
    <property type="molecule type" value="Genomic_DNA"/>
</dbReference>
<reference evidence="7 8" key="1">
    <citation type="submission" date="2012-02" db="EMBL/GenBank/DDBJ databases">
        <title>Complete genome sequence of Phycisphaera mikurensis NBRC 102666.</title>
        <authorList>
            <person name="Ankai A."/>
            <person name="Hosoyama A."/>
            <person name="Terui Y."/>
            <person name="Sekine M."/>
            <person name="Fukai R."/>
            <person name="Kato Y."/>
            <person name="Nakamura S."/>
            <person name="Yamada-Narita S."/>
            <person name="Kawakoshi A."/>
            <person name="Fukunaga Y."/>
            <person name="Yamazaki S."/>
            <person name="Fujita N."/>
        </authorList>
    </citation>
    <scope>NUCLEOTIDE SEQUENCE [LARGE SCALE GENOMIC DNA]</scope>
    <source>
        <strain evidence="8">NBRC 102666 / KCTC 22515 / FYK2301M01</strain>
    </source>
</reference>
<keyword evidence="8" id="KW-1185">Reference proteome</keyword>
<keyword evidence="4 6" id="KW-1133">Transmembrane helix</keyword>
<dbReference type="SMART" id="SM01021">
    <property type="entry name" value="Bac_rhodopsin"/>
    <property type="match status" value="1"/>
</dbReference>
<dbReference type="eggNOG" id="COG5524">
    <property type="taxonomic scope" value="Bacteria"/>
</dbReference>
<comment type="subcellular location">
    <subcellularLocation>
        <location evidence="1">Membrane</location>
        <topology evidence="1">Multi-pass membrane protein</topology>
    </subcellularLocation>
</comment>
<feature type="transmembrane region" description="Helical" evidence="6">
    <location>
        <begin position="124"/>
        <end position="145"/>
    </location>
</feature>
<name>I0IBH0_PHYMF</name>
<dbReference type="Proteomes" id="UP000007881">
    <property type="component" value="Chromosome"/>
</dbReference>
<evidence type="ECO:0000256" key="2">
    <source>
        <dbReference type="ARBA" id="ARBA00008130"/>
    </source>
</evidence>
<feature type="transmembrane region" description="Helical" evidence="6">
    <location>
        <begin position="72"/>
        <end position="91"/>
    </location>
</feature>
<dbReference type="AlphaFoldDB" id="I0IBH0"/>
<evidence type="ECO:0000256" key="5">
    <source>
        <dbReference type="ARBA" id="ARBA00023136"/>
    </source>
</evidence>
<feature type="transmembrane region" description="Helical" evidence="6">
    <location>
        <begin position="233"/>
        <end position="253"/>
    </location>
</feature>
<evidence type="ECO:0000256" key="3">
    <source>
        <dbReference type="ARBA" id="ARBA00022692"/>
    </source>
</evidence>
<feature type="transmembrane region" description="Helical" evidence="6">
    <location>
        <begin position="188"/>
        <end position="212"/>
    </location>
</feature>
<dbReference type="InterPro" id="IPR001425">
    <property type="entry name" value="Arc/bac/fun_rhodopsins"/>
</dbReference>
<protein>
    <submittedName>
        <fullName evidence="7">Hypothetical membrane protein</fullName>
    </submittedName>
</protein>
<dbReference type="SUPFAM" id="SSF81321">
    <property type="entry name" value="Family A G protein-coupled receptor-like"/>
    <property type="match status" value="1"/>
</dbReference>